<reference evidence="3 4" key="1">
    <citation type="journal article" date="2021" name="Elife">
        <title>Chloroplast acquisition without the gene transfer in kleptoplastic sea slugs, Plakobranchus ocellatus.</title>
        <authorList>
            <person name="Maeda T."/>
            <person name="Takahashi S."/>
            <person name="Yoshida T."/>
            <person name="Shimamura S."/>
            <person name="Takaki Y."/>
            <person name="Nagai Y."/>
            <person name="Toyoda A."/>
            <person name="Suzuki Y."/>
            <person name="Arimoto A."/>
            <person name="Ishii H."/>
            <person name="Satoh N."/>
            <person name="Nishiyama T."/>
            <person name="Hasebe M."/>
            <person name="Maruyama T."/>
            <person name="Minagawa J."/>
            <person name="Obokata J."/>
            <person name="Shigenobu S."/>
        </authorList>
    </citation>
    <scope>NUCLEOTIDE SEQUENCE [LARGE SCALE GENOMIC DNA]</scope>
</reference>
<gene>
    <name evidence="3" type="ORF">ElyMa_002530400</name>
</gene>
<dbReference type="InterPro" id="IPR015797">
    <property type="entry name" value="NUDIX_hydrolase-like_dom_sf"/>
</dbReference>
<evidence type="ECO:0000259" key="2">
    <source>
        <dbReference type="PROSITE" id="PS51462"/>
    </source>
</evidence>
<feature type="region of interest" description="Disordered" evidence="1">
    <location>
        <begin position="356"/>
        <end position="438"/>
    </location>
</feature>
<dbReference type="EMBL" id="BMAT01005195">
    <property type="protein sequence ID" value="GFR88940.1"/>
    <property type="molecule type" value="Genomic_DNA"/>
</dbReference>
<sequence>MAAAPVPWRRRGDKTSESALYHCSTPISRQGGAQRFHTKISFGIIITRIDAATNRPEAVLVRGRYSYEYSEFVHGRYSRKNVRAVSALFEAMSVNERLDIFSLDFARMWCRIWLTAGRSPELYNQKFAKFRDAWMRDDSGEYLRRLIQGSRPIYRHDGGIRLEFPKGKRQSSREPALDCAIRETEEEAGIAKRDYQILPGFKRQVSYVHMGVRYVNVYYVAIARRDLHVGVDFRDLNQVSEISEVRWMSIDQIRFFDTPDRRLENTVAPAFRYVKRYVRGRIPLRGLSFLPTPDSDTFEAGGLYSRNEALHKTKTGGRRNLAARDGILFGSAASSPHQSLQSVPCVLGGGRRERTSSCYGRHDKSGLKEQQKEDRARLRKNDEWRRRTTPSGRGKSLPAVLQIGSSGVCESSEEETAAKSARGLGGSGRDGGVEAEPAPQHDFLARACAACTTGVNAKVGS</sequence>
<evidence type="ECO:0000313" key="4">
    <source>
        <dbReference type="Proteomes" id="UP000762676"/>
    </source>
</evidence>
<organism evidence="3 4">
    <name type="scientific">Elysia marginata</name>
    <dbReference type="NCBI Taxonomy" id="1093978"/>
    <lineage>
        <taxon>Eukaryota</taxon>
        <taxon>Metazoa</taxon>
        <taxon>Spiralia</taxon>
        <taxon>Lophotrochozoa</taxon>
        <taxon>Mollusca</taxon>
        <taxon>Gastropoda</taxon>
        <taxon>Heterobranchia</taxon>
        <taxon>Euthyneura</taxon>
        <taxon>Panpulmonata</taxon>
        <taxon>Sacoglossa</taxon>
        <taxon>Placobranchoidea</taxon>
        <taxon>Plakobranchidae</taxon>
        <taxon>Elysia</taxon>
    </lineage>
</organism>
<dbReference type="SUPFAM" id="SSF55811">
    <property type="entry name" value="Nudix"/>
    <property type="match status" value="1"/>
</dbReference>
<keyword evidence="4" id="KW-1185">Reference proteome</keyword>
<comment type="caution">
    <text evidence="3">The sequence shown here is derived from an EMBL/GenBank/DDBJ whole genome shotgun (WGS) entry which is preliminary data.</text>
</comment>
<proteinExistence type="predicted"/>
<evidence type="ECO:0000313" key="3">
    <source>
        <dbReference type="EMBL" id="GFR88940.1"/>
    </source>
</evidence>
<feature type="compositionally biased region" description="Basic and acidic residues" evidence="1">
    <location>
        <begin position="356"/>
        <end position="386"/>
    </location>
</feature>
<dbReference type="AlphaFoldDB" id="A0AAV4GX57"/>
<protein>
    <submittedName>
        <fullName evidence="3">mRNA-decapping protein g5R</fullName>
    </submittedName>
</protein>
<name>A0AAV4GX57_9GAST</name>
<dbReference type="PROSITE" id="PS51462">
    <property type="entry name" value="NUDIX"/>
    <property type="match status" value="1"/>
</dbReference>
<feature type="domain" description="Nudix hydrolase" evidence="2">
    <location>
        <begin position="37"/>
        <end position="273"/>
    </location>
</feature>
<accession>A0AAV4GX57</accession>
<dbReference type="Pfam" id="PF00293">
    <property type="entry name" value="NUDIX"/>
    <property type="match status" value="1"/>
</dbReference>
<dbReference type="Proteomes" id="UP000762676">
    <property type="component" value="Unassembled WGS sequence"/>
</dbReference>
<dbReference type="Gene3D" id="3.90.79.10">
    <property type="entry name" value="Nucleoside Triphosphate Pyrophosphohydrolase"/>
    <property type="match status" value="1"/>
</dbReference>
<evidence type="ECO:0000256" key="1">
    <source>
        <dbReference type="SAM" id="MobiDB-lite"/>
    </source>
</evidence>
<dbReference type="InterPro" id="IPR000086">
    <property type="entry name" value="NUDIX_hydrolase_dom"/>
</dbReference>